<evidence type="ECO:0000313" key="9">
    <source>
        <dbReference type="EMBL" id="THU35981.1"/>
    </source>
</evidence>
<evidence type="ECO:0000259" key="8">
    <source>
        <dbReference type="Pfam" id="PF14322"/>
    </source>
</evidence>
<keyword evidence="10" id="KW-1185">Reference proteome</keyword>
<name>A0A4S8HMP0_9BACT</name>
<keyword evidence="3 6" id="KW-0732">Signal</keyword>
<reference evidence="9 10" key="1">
    <citation type="submission" date="2019-04" db="EMBL/GenBank/DDBJ databases">
        <title>Niastella caeni sp. nov., isolated from activated sludge.</title>
        <authorList>
            <person name="Sheng M."/>
        </authorList>
    </citation>
    <scope>NUCLEOTIDE SEQUENCE [LARGE SCALE GENOMIC DNA]</scope>
    <source>
        <strain evidence="9 10">HX-2-15</strain>
    </source>
</reference>
<dbReference type="OrthoDB" id="630434at2"/>
<dbReference type="Gene3D" id="1.25.40.390">
    <property type="match status" value="1"/>
</dbReference>
<evidence type="ECO:0000256" key="3">
    <source>
        <dbReference type="ARBA" id="ARBA00022729"/>
    </source>
</evidence>
<feature type="signal peptide" evidence="6">
    <location>
        <begin position="1"/>
        <end position="21"/>
    </location>
</feature>
<organism evidence="9 10">
    <name type="scientific">Niastella caeni</name>
    <dbReference type="NCBI Taxonomy" id="2569763"/>
    <lineage>
        <taxon>Bacteria</taxon>
        <taxon>Pseudomonadati</taxon>
        <taxon>Bacteroidota</taxon>
        <taxon>Chitinophagia</taxon>
        <taxon>Chitinophagales</taxon>
        <taxon>Chitinophagaceae</taxon>
        <taxon>Niastella</taxon>
    </lineage>
</organism>
<dbReference type="InterPro" id="IPR012944">
    <property type="entry name" value="SusD_RagB_dom"/>
</dbReference>
<evidence type="ECO:0000256" key="2">
    <source>
        <dbReference type="ARBA" id="ARBA00006275"/>
    </source>
</evidence>
<feature type="domain" description="SusD-like N-terminal" evidence="8">
    <location>
        <begin position="68"/>
        <end position="237"/>
    </location>
</feature>
<keyword evidence="5" id="KW-0998">Cell outer membrane</keyword>
<feature type="chain" id="PRO_5020928567" evidence="6">
    <location>
        <begin position="22"/>
        <end position="514"/>
    </location>
</feature>
<dbReference type="PROSITE" id="PS51257">
    <property type="entry name" value="PROKAR_LIPOPROTEIN"/>
    <property type="match status" value="1"/>
</dbReference>
<dbReference type="GO" id="GO:0009279">
    <property type="term" value="C:cell outer membrane"/>
    <property type="evidence" value="ECO:0007669"/>
    <property type="project" value="UniProtKB-SubCell"/>
</dbReference>
<evidence type="ECO:0000256" key="5">
    <source>
        <dbReference type="ARBA" id="ARBA00023237"/>
    </source>
</evidence>
<dbReference type="InterPro" id="IPR011990">
    <property type="entry name" value="TPR-like_helical_dom_sf"/>
</dbReference>
<protein>
    <submittedName>
        <fullName evidence="9">RagB/SusD family nutrient uptake outer membrane protein</fullName>
    </submittedName>
</protein>
<comment type="similarity">
    <text evidence="2">Belongs to the SusD family.</text>
</comment>
<comment type="subcellular location">
    <subcellularLocation>
        <location evidence="1">Cell outer membrane</location>
    </subcellularLocation>
</comment>
<sequence length="514" mass="57537">MKKAFKNILVVAALASLSACKKDYLTTSPTDAMATETVFSTTQYAKLAVNGLAKMMTQQYLGTQGMNGEGTIKMWYGNYPGNHFSLNLGSWAVITNHLYNENVTSIYLYYPWYYYYKIIGNANAIINRIDAATGPDSEKALYKAQALTYRAYSFMMLAQLYGNRWSDTQNGTTLGIILRLDESTGDIARSTMMETYNQIYADLDQAIALYQSSGLTRSSSINYETNINTAYAIYARAALNRQDYATAETNAVKARNGYPLMSVTEYNAGFNTPNKEWIWSSYGGSTENLFFYSYFGYIAYNSTGSNVRTVPKMISRELYNKIPATDIRRNLFLNPGANSYTTSTGLAATNSALYKAAFAARPTLQSNASVYAYMQFKISATDVPGVGNLNHFRSSEMYLIEAEAKYFQNKPDADIQNLLVTLTAGSGRDPNYTCTKTGADLLNEIKLYRAIEFWGEGFDWFDMKRWGDPISRKDYAGGSNFIAQLAVNIAPAANNKWTWKIPQRETDYNTLAQP</sequence>
<dbReference type="RefSeq" id="WP_136579221.1">
    <property type="nucleotide sequence ID" value="NZ_STFF01000006.1"/>
</dbReference>
<comment type="caution">
    <text evidence="9">The sequence shown here is derived from an EMBL/GenBank/DDBJ whole genome shotgun (WGS) entry which is preliminary data.</text>
</comment>
<evidence type="ECO:0000256" key="6">
    <source>
        <dbReference type="SAM" id="SignalP"/>
    </source>
</evidence>
<dbReference type="Pfam" id="PF14322">
    <property type="entry name" value="SusD-like_3"/>
    <property type="match status" value="1"/>
</dbReference>
<evidence type="ECO:0000256" key="4">
    <source>
        <dbReference type="ARBA" id="ARBA00023136"/>
    </source>
</evidence>
<accession>A0A4S8HMP0</accession>
<feature type="domain" description="RagB/SusD" evidence="7">
    <location>
        <begin position="388"/>
        <end position="474"/>
    </location>
</feature>
<evidence type="ECO:0000259" key="7">
    <source>
        <dbReference type="Pfam" id="PF07980"/>
    </source>
</evidence>
<dbReference type="Proteomes" id="UP000306918">
    <property type="component" value="Unassembled WGS sequence"/>
</dbReference>
<dbReference type="EMBL" id="STFF01000006">
    <property type="protein sequence ID" value="THU35981.1"/>
    <property type="molecule type" value="Genomic_DNA"/>
</dbReference>
<proteinExistence type="inferred from homology"/>
<dbReference type="AlphaFoldDB" id="A0A4S8HMP0"/>
<evidence type="ECO:0000256" key="1">
    <source>
        <dbReference type="ARBA" id="ARBA00004442"/>
    </source>
</evidence>
<gene>
    <name evidence="9" type="ORF">FAM09_21570</name>
</gene>
<keyword evidence="4" id="KW-0472">Membrane</keyword>
<dbReference type="Pfam" id="PF07980">
    <property type="entry name" value="SusD_RagB"/>
    <property type="match status" value="1"/>
</dbReference>
<evidence type="ECO:0000313" key="10">
    <source>
        <dbReference type="Proteomes" id="UP000306918"/>
    </source>
</evidence>
<dbReference type="InterPro" id="IPR033985">
    <property type="entry name" value="SusD-like_N"/>
</dbReference>
<dbReference type="SUPFAM" id="SSF48452">
    <property type="entry name" value="TPR-like"/>
    <property type="match status" value="1"/>
</dbReference>